<dbReference type="AlphaFoldDB" id="A0A0H2RTP5"/>
<dbReference type="Proteomes" id="UP000053477">
    <property type="component" value="Unassembled WGS sequence"/>
</dbReference>
<evidence type="ECO:0000259" key="4">
    <source>
        <dbReference type="PROSITE" id="PS51387"/>
    </source>
</evidence>
<dbReference type="InterPro" id="IPR036318">
    <property type="entry name" value="FAD-bd_PCMH-like_sf"/>
</dbReference>
<dbReference type="EMBL" id="KQ085930">
    <property type="protein sequence ID" value="KLO15385.1"/>
    <property type="molecule type" value="Genomic_DNA"/>
</dbReference>
<keyword evidence="3" id="KW-0812">Transmembrane</keyword>
<evidence type="ECO:0000256" key="1">
    <source>
        <dbReference type="ARBA" id="ARBA00005466"/>
    </source>
</evidence>
<evidence type="ECO:0000256" key="2">
    <source>
        <dbReference type="ARBA" id="ARBA00023002"/>
    </source>
</evidence>
<keyword evidence="2" id="KW-0560">Oxidoreductase</keyword>
<feature type="domain" description="FAD-binding PCMH-type" evidence="4">
    <location>
        <begin position="199"/>
        <end position="379"/>
    </location>
</feature>
<dbReference type="Pfam" id="PF08031">
    <property type="entry name" value="BBE"/>
    <property type="match status" value="1"/>
</dbReference>
<keyword evidence="3" id="KW-1133">Transmembrane helix</keyword>
<sequence>MWLMRRIFRARQETLSRSGLMTFKKTPHLRRCLNLVGGSKFAFTCVDVRPLWRRPIYPGATQGDCRKAGGVPPRRSLSIPMNLYTSTFALLALVTIVLGAPGVILDGPSLCRNLPGDPLFPTDAQWVAFNASIDGRLLAIVPSAKFCHGLPGGQCSEALWTSTEFRTTVPGAMVNYNWEQNYLSIPPSLCLQNSSTCGQGNVPVFGVNATEASHIQAGVNFAVAHNLKVAIKASGHDFLGRSTARGSLLLWTHHLQNVSFADNFVVGGKNMGSAMTTGSGVPVNKLYEASKVVGKFFTGASTATAVASGGYVQGAGHSAFAKVFGLAADNVLEFEVVIANGSLVKANEIENPDLFWAMRGGGAGSWGVIISTTFRTFPTFPAVQHFVSIVSPTNASTGQLAEVHAKHIFDLTVPRAGQYFTFFAGTPNTGNLLTLSTFFPNATADEAKAIMKPMLDDARAMNASVSAETLTPGSANDLMFFNDTSFGINDILGSRLIPMQAYRDNVAVIGAGVRELFEKGKVSENANVNNAVNPKWRQAQTHFIAATQWPDSLSPLEVEALKQTMTSVWVPIIEKMTNETDSASYSNEADVREPNFQVTFFGVNYPRLKQIKSVYDPQGLFIVPAGVGSEDWDAFGTCKTVII</sequence>
<reference evidence="5 6" key="1">
    <citation type="submission" date="2015-04" db="EMBL/GenBank/DDBJ databases">
        <title>Complete genome sequence of Schizopora paradoxa KUC8140, a cosmopolitan wood degrader in East Asia.</title>
        <authorList>
            <consortium name="DOE Joint Genome Institute"/>
            <person name="Min B."/>
            <person name="Park H."/>
            <person name="Jang Y."/>
            <person name="Kim J.-J."/>
            <person name="Kim K.H."/>
            <person name="Pangilinan J."/>
            <person name="Lipzen A."/>
            <person name="Riley R."/>
            <person name="Grigoriev I.V."/>
            <person name="Spatafora J.W."/>
            <person name="Choi I.-G."/>
        </authorList>
    </citation>
    <scope>NUCLEOTIDE SEQUENCE [LARGE SCALE GENOMIC DNA]</scope>
    <source>
        <strain evidence="5 6">KUC8140</strain>
    </source>
</reference>
<name>A0A0H2RTP5_9AGAM</name>
<dbReference type="Gene3D" id="3.30.465.10">
    <property type="match status" value="2"/>
</dbReference>
<dbReference type="InterPro" id="IPR012951">
    <property type="entry name" value="BBE"/>
</dbReference>
<dbReference type="OrthoDB" id="9983560at2759"/>
<feature type="transmembrane region" description="Helical" evidence="3">
    <location>
        <begin position="83"/>
        <end position="105"/>
    </location>
</feature>
<dbReference type="PANTHER" id="PTHR13878">
    <property type="entry name" value="GULONOLACTONE OXIDASE"/>
    <property type="match status" value="1"/>
</dbReference>
<comment type="similarity">
    <text evidence="1">Belongs to the oxygen-dependent FAD-linked oxidoreductase family.</text>
</comment>
<dbReference type="GO" id="GO:0071949">
    <property type="term" value="F:FAD binding"/>
    <property type="evidence" value="ECO:0007669"/>
    <property type="project" value="InterPro"/>
</dbReference>
<dbReference type="STRING" id="27342.A0A0H2RTP5"/>
<dbReference type="SUPFAM" id="SSF56176">
    <property type="entry name" value="FAD-binding/transporter-associated domain-like"/>
    <property type="match status" value="1"/>
</dbReference>
<keyword evidence="6" id="KW-1185">Reference proteome</keyword>
<evidence type="ECO:0000313" key="5">
    <source>
        <dbReference type="EMBL" id="KLO15385.1"/>
    </source>
</evidence>
<gene>
    <name evidence="5" type="ORF">SCHPADRAFT_265805</name>
</gene>
<dbReference type="InterPro" id="IPR050432">
    <property type="entry name" value="FAD-linked_Oxidoreductases_BP"/>
</dbReference>
<dbReference type="PANTHER" id="PTHR13878:SF91">
    <property type="entry name" value="FAD BINDING DOMAIN PROTEIN (AFU_ORTHOLOGUE AFUA_6G12070)-RELATED"/>
    <property type="match status" value="1"/>
</dbReference>
<dbReference type="PROSITE" id="PS51387">
    <property type="entry name" value="FAD_PCMH"/>
    <property type="match status" value="1"/>
</dbReference>
<dbReference type="InterPro" id="IPR016169">
    <property type="entry name" value="FAD-bd_PCMH_sub2"/>
</dbReference>
<organism evidence="5 6">
    <name type="scientific">Schizopora paradoxa</name>
    <dbReference type="NCBI Taxonomy" id="27342"/>
    <lineage>
        <taxon>Eukaryota</taxon>
        <taxon>Fungi</taxon>
        <taxon>Dikarya</taxon>
        <taxon>Basidiomycota</taxon>
        <taxon>Agaricomycotina</taxon>
        <taxon>Agaricomycetes</taxon>
        <taxon>Hymenochaetales</taxon>
        <taxon>Schizoporaceae</taxon>
        <taxon>Schizopora</taxon>
    </lineage>
</organism>
<dbReference type="Pfam" id="PF01565">
    <property type="entry name" value="FAD_binding_4"/>
    <property type="match status" value="1"/>
</dbReference>
<evidence type="ECO:0000313" key="6">
    <source>
        <dbReference type="Proteomes" id="UP000053477"/>
    </source>
</evidence>
<protein>
    <submittedName>
        <fullName evidence="5">FAD-binding domain-containing protein</fullName>
    </submittedName>
</protein>
<dbReference type="InParanoid" id="A0A0H2RTP5"/>
<keyword evidence="3" id="KW-0472">Membrane</keyword>
<dbReference type="GO" id="GO:0016491">
    <property type="term" value="F:oxidoreductase activity"/>
    <property type="evidence" value="ECO:0007669"/>
    <property type="project" value="UniProtKB-KW"/>
</dbReference>
<dbReference type="InterPro" id="IPR006094">
    <property type="entry name" value="Oxid_FAD_bind_N"/>
</dbReference>
<proteinExistence type="inferred from homology"/>
<accession>A0A0H2RTP5</accession>
<evidence type="ECO:0000256" key="3">
    <source>
        <dbReference type="SAM" id="Phobius"/>
    </source>
</evidence>
<dbReference type="InterPro" id="IPR016166">
    <property type="entry name" value="FAD-bd_PCMH"/>
</dbReference>